<dbReference type="InterPro" id="IPR019874">
    <property type="entry name" value="RF_methyltr_PrmC"/>
</dbReference>
<dbReference type="PANTHER" id="PTHR18895">
    <property type="entry name" value="HEMK METHYLTRANSFERASE"/>
    <property type="match status" value="1"/>
</dbReference>
<evidence type="ECO:0000256" key="1">
    <source>
        <dbReference type="ARBA" id="ARBA00022603"/>
    </source>
</evidence>
<feature type="domain" description="Release factor glutamine methyltransferase N-terminal" evidence="7">
    <location>
        <begin position="28"/>
        <end position="76"/>
    </location>
</feature>
<comment type="similarity">
    <text evidence="5">Belongs to the protein N5-glutamine methyltransferase family. PrmC subfamily.</text>
</comment>
<reference evidence="9" key="1">
    <citation type="submission" date="2017-02" db="EMBL/GenBank/DDBJ databases">
        <authorList>
            <person name="Varghese N."/>
            <person name="Submissions S."/>
        </authorList>
    </citation>
    <scope>NUCLEOTIDE SEQUENCE [LARGE SCALE GENOMIC DNA]</scope>
    <source>
        <strain evidence="9">DSM 23405</strain>
    </source>
</reference>
<dbReference type="Pfam" id="PF05175">
    <property type="entry name" value="MTS"/>
    <property type="match status" value="1"/>
</dbReference>
<dbReference type="InterPro" id="IPR007848">
    <property type="entry name" value="Small_mtfrase_dom"/>
</dbReference>
<name>A0A1T5B0G4_9FLAO</name>
<evidence type="ECO:0000313" key="9">
    <source>
        <dbReference type="Proteomes" id="UP000190230"/>
    </source>
</evidence>
<organism evidence="8 9">
    <name type="scientific">Salegentibacter holothuriorum</name>
    <dbReference type="NCBI Taxonomy" id="241145"/>
    <lineage>
        <taxon>Bacteria</taxon>
        <taxon>Pseudomonadati</taxon>
        <taxon>Bacteroidota</taxon>
        <taxon>Flavobacteriia</taxon>
        <taxon>Flavobacteriales</taxon>
        <taxon>Flavobacteriaceae</taxon>
        <taxon>Salegentibacter</taxon>
    </lineage>
</organism>
<keyword evidence="9" id="KW-1185">Reference proteome</keyword>
<dbReference type="Proteomes" id="UP000190230">
    <property type="component" value="Unassembled WGS sequence"/>
</dbReference>
<dbReference type="PANTHER" id="PTHR18895:SF74">
    <property type="entry name" value="MTRF1L RELEASE FACTOR GLUTAMINE METHYLTRANSFERASE"/>
    <property type="match status" value="1"/>
</dbReference>
<evidence type="ECO:0000259" key="6">
    <source>
        <dbReference type="Pfam" id="PF05175"/>
    </source>
</evidence>
<dbReference type="Gene3D" id="1.10.8.10">
    <property type="entry name" value="DNA helicase RuvA subunit, C-terminal domain"/>
    <property type="match status" value="1"/>
</dbReference>
<dbReference type="AlphaFoldDB" id="A0A1T5B0G4"/>
<feature type="binding site" evidence="5">
    <location>
        <position position="145"/>
    </location>
    <ligand>
        <name>S-adenosyl-L-methionine</name>
        <dbReference type="ChEBI" id="CHEBI:59789"/>
    </ligand>
</feature>
<accession>A0A1T5B0G4</accession>
<dbReference type="OrthoDB" id="9800643at2"/>
<feature type="binding site" evidence="5">
    <location>
        <begin position="188"/>
        <end position="191"/>
    </location>
    <ligand>
        <name>substrate</name>
    </ligand>
</feature>
<gene>
    <name evidence="5" type="primary">prmC</name>
    <name evidence="8" type="ORF">SAMN05660776_1035</name>
</gene>
<dbReference type="Gene3D" id="3.40.50.150">
    <property type="entry name" value="Vaccinia Virus protein VP39"/>
    <property type="match status" value="1"/>
</dbReference>
<dbReference type="NCBIfam" id="TIGR00536">
    <property type="entry name" value="hemK_fam"/>
    <property type="match status" value="1"/>
</dbReference>
<evidence type="ECO:0000313" key="8">
    <source>
        <dbReference type="EMBL" id="SKB40748.1"/>
    </source>
</evidence>
<dbReference type="NCBIfam" id="TIGR03534">
    <property type="entry name" value="RF_mod_PrmC"/>
    <property type="match status" value="1"/>
</dbReference>
<dbReference type="HAMAP" id="MF_02126">
    <property type="entry name" value="RF_methyltr_PrmC"/>
    <property type="match status" value="1"/>
</dbReference>
<dbReference type="InterPro" id="IPR040758">
    <property type="entry name" value="PrmC_N"/>
</dbReference>
<dbReference type="EMBL" id="FUYY01000001">
    <property type="protein sequence ID" value="SKB40748.1"/>
    <property type="molecule type" value="Genomic_DNA"/>
</dbReference>
<comment type="function">
    <text evidence="5">Methylates the class 1 translation termination release factors RF1/PrfA and RF2/PrfB on the glutamine residue of the universally conserved GGQ motif.</text>
</comment>
<dbReference type="InterPro" id="IPR004556">
    <property type="entry name" value="HemK-like"/>
</dbReference>
<dbReference type="InterPro" id="IPR050320">
    <property type="entry name" value="N5-glutamine_MTase"/>
</dbReference>
<dbReference type="PROSITE" id="PS00092">
    <property type="entry name" value="N6_MTASE"/>
    <property type="match status" value="1"/>
</dbReference>
<evidence type="ECO:0000256" key="2">
    <source>
        <dbReference type="ARBA" id="ARBA00022679"/>
    </source>
</evidence>
<evidence type="ECO:0000256" key="4">
    <source>
        <dbReference type="ARBA" id="ARBA00048391"/>
    </source>
</evidence>
<dbReference type="GO" id="GO:0102559">
    <property type="term" value="F:peptide chain release factor N(5)-glutamine methyltransferase activity"/>
    <property type="evidence" value="ECO:0007669"/>
    <property type="project" value="UniProtKB-EC"/>
</dbReference>
<keyword evidence="1 5" id="KW-0489">Methyltransferase</keyword>
<proteinExistence type="inferred from homology"/>
<feature type="binding site" evidence="5">
    <location>
        <position position="188"/>
    </location>
    <ligand>
        <name>S-adenosyl-L-methionine</name>
        <dbReference type="ChEBI" id="CHEBI:59789"/>
    </ligand>
</feature>
<evidence type="ECO:0000256" key="3">
    <source>
        <dbReference type="ARBA" id="ARBA00022691"/>
    </source>
</evidence>
<comment type="caution">
    <text evidence="5">Lacks conserved residue(s) required for the propagation of feature annotation.</text>
</comment>
<dbReference type="STRING" id="241145.SAMN05660776_1035"/>
<dbReference type="Pfam" id="PF17827">
    <property type="entry name" value="PrmC_N"/>
    <property type="match status" value="1"/>
</dbReference>
<keyword evidence="3 5" id="KW-0949">S-adenosyl-L-methionine</keyword>
<evidence type="ECO:0000256" key="5">
    <source>
        <dbReference type="HAMAP-Rule" id="MF_02126"/>
    </source>
</evidence>
<dbReference type="CDD" id="cd02440">
    <property type="entry name" value="AdoMet_MTases"/>
    <property type="match status" value="1"/>
</dbReference>
<dbReference type="InterPro" id="IPR002052">
    <property type="entry name" value="DNA_methylase_N6_adenine_CS"/>
</dbReference>
<dbReference type="InterPro" id="IPR029063">
    <property type="entry name" value="SAM-dependent_MTases_sf"/>
</dbReference>
<evidence type="ECO:0000259" key="7">
    <source>
        <dbReference type="Pfam" id="PF17827"/>
    </source>
</evidence>
<sequence>MKLKAQKETFLKELENEYPVEEVLSFFFLLTEAFFGIKRLDLALNPELEIDENQTERIDVAITRLKQHEPIQYIIGETEFFGLPFIVDKNVLVPRPETEELVQWILEDFVSEERPLKILDVGTGSGCIAISLAKNLQKAQISAIDISEKALEIAKKNAEINNAEIKFIREDILKIEVLTGDWDIIVSNPPYVRELEKKEMQRNVLEFEPETALYVKDEDPLLFYNKITRLAKNALNPEGKLYFEINQYLAEETEKMMREQGFRSSEKRKDIFGNYRMLKGIKPNI</sequence>
<feature type="binding site" evidence="5">
    <location>
        <begin position="122"/>
        <end position="126"/>
    </location>
    <ligand>
        <name>S-adenosyl-L-methionine</name>
        <dbReference type="ChEBI" id="CHEBI:59789"/>
    </ligand>
</feature>
<dbReference type="GO" id="GO:0032259">
    <property type="term" value="P:methylation"/>
    <property type="evidence" value="ECO:0007669"/>
    <property type="project" value="UniProtKB-KW"/>
</dbReference>
<dbReference type="EC" id="2.1.1.297" evidence="5"/>
<protein>
    <recommendedName>
        <fullName evidence="5">Release factor glutamine methyltransferase</fullName>
        <shortName evidence="5">RF MTase</shortName>
        <ecNumber evidence="5">2.1.1.297</ecNumber>
    </recommendedName>
    <alternativeName>
        <fullName evidence="5">N5-glutamine methyltransferase PrmC</fullName>
    </alternativeName>
    <alternativeName>
        <fullName evidence="5">Protein-(glutamine-N5) MTase PrmC</fullName>
    </alternativeName>
    <alternativeName>
        <fullName evidence="5">Protein-glutamine N-methyltransferase PrmC</fullName>
    </alternativeName>
</protein>
<dbReference type="SUPFAM" id="SSF53335">
    <property type="entry name" value="S-adenosyl-L-methionine-dependent methyltransferases"/>
    <property type="match status" value="1"/>
</dbReference>
<dbReference type="GO" id="GO:0003676">
    <property type="term" value="F:nucleic acid binding"/>
    <property type="evidence" value="ECO:0007669"/>
    <property type="project" value="InterPro"/>
</dbReference>
<feature type="domain" description="Methyltransferase small" evidence="6">
    <location>
        <begin position="113"/>
        <end position="198"/>
    </location>
</feature>
<comment type="catalytic activity">
    <reaction evidence="4 5">
        <text>L-glutaminyl-[peptide chain release factor] + S-adenosyl-L-methionine = N(5)-methyl-L-glutaminyl-[peptide chain release factor] + S-adenosyl-L-homocysteine + H(+)</text>
        <dbReference type="Rhea" id="RHEA:42896"/>
        <dbReference type="Rhea" id="RHEA-COMP:10271"/>
        <dbReference type="Rhea" id="RHEA-COMP:10272"/>
        <dbReference type="ChEBI" id="CHEBI:15378"/>
        <dbReference type="ChEBI" id="CHEBI:30011"/>
        <dbReference type="ChEBI" id="CHEBI:57856"/>
        <dbReference type="ChEBI" id="CHEBI:59789"/>
        <dbReference type="ChEBI" id="CHEBI:61891"/>
        <dbReference type="EC" id="2.1.1.297"/>
    </reaction>
</comment>
<dbReference type="RefSeq" id="WP_079719623.1">
    <property type="nucleotide sequence ID" value="NZ_FUYY01000001.1"/>
</dbReference>
<keyword evidence="2 5" id="KW-0808">Transferase</keyword>